<sequence>MNRSHDCPHKLVIAMTINQQADLADVDRLNGDGCFYGKTPPLNSLEGNNRRFYIRGDKQRNRCEYFSSAIVARDMRWDKPKGGCDCAIDANMKAATG</sequence>
<dbReference type="Proteomes" id="UP000078090">
    <property type="component" value="Unassembled WGS sequence"/>
</dbReference>
<proteinExistence type="predicted"/>
<reference evidence="1 2" key="1">
    <citation type="submission" date="2016-03" db="EMBL/GenBank/DDBJ databases">
        <authorList>
            <person name="Ploux O."/>
        </authorList>
    </citation>
    <scope>NUCLEOTIDE SEQUENCE [LARGE SCALE GENOMIC DNA]</scope>
    <source>
        <strain evidence="1 2">R-45363</strain>
    </source>
</reference>
<accession>A0A177LWE7</accession>
<organism evidence="1 2">
    <name type="scientific">Methylomonas methanica</name>
    <dbReference type="NCBI Taxonomy" id="421"/>
    <lineage>
        <taxon>Bacteria</taxon>
        <taxon>Pseudomonadati</taxon>
        <taxon>Pseudomonadota</taxon>
        <taxon>Gammaproteobacteria</taxon>
        <taxon>Methylococcales</taxon>
        <taxon>Methylococcaceae</taxon>
        <taxon>Methylomonas</taxon>
    </lineage>
</organism>
<comment type="caution">
    <text evidence="1">The sequence shown here is derived from an EMBL/GenBank/DDBJ whole genome shotgun (WGS) entry which is preliminary data.</text>
</comment>
<gene>
    <name evidence="1" type="ORF">A1332_21540</name>
</gene>
<dbReference type="EMBL" id="LUUG01000121">
    <property type="protein sequence ID" value="OAH97364.1"/>
    <property type="molecule type" value="Genomic_DNA"/>
</dbReference>
<evidence type="ECO:0000313" key="1">
    <source>
        <dbReference type="EMBL" id="OAH97364.1"/>
    </source>
</evidence>
<evidence type="ECO:0000313" key="2">
    <source>
        <dbReference type="Proteomes" id="UP000078090"/>
    </source>
</evidence>
<protein>
    <submittedName>
        <fullName evidence="1">Uncharacterized protein</fullName>
    </submittedName>
</protein>
<dbReference type="AlphaFoldDB" id="A0A177LWE7"/>
<name>A0A177LWE7_METMH</name>